<feature type="transmembrane region" description="Helical" evidence="10">
    <location>
        <begin position="266"/>
        <end position="289"/>
    </location>
</feature>
<dbReference type="Pfam" id="PF00344">
    <property type="entry name" value="SecY"/>
    <property type="match status" value="1"/>
</dbReference>
<reference evidence="12 13" key="1">
    <citation type="submission" date="2020-08" db="EMBL/GenBank/DDBJ databases">
        <title>Genomic Encyclopedia of Type Strains, Phase IV (KMG-IV): sequencing the most valuable type-strain genomes for metagenomic binning, comparative biology and taxonomic classification.</title>
        <authorList>
            <person name="Goeker M."/>
        </authorList>
    </citation>
    <scope>NUCLEOTIDE SEQUENCE [LARGE SCALE GENOMIC DNA]</scope>
    <source>
        <strain evidence="12 13">DSM 25701</strain>
    </source>
</reference>
<comment type="similarity">
    <text evidence="2 10 11">Belongs to the SecY/SEC61-alpha family.</text>
</comment>
<keyword evidence="6 10" id="KW-1133">Transmembrane helix</keyword>
<comment type="function">
    <text evidence="10">The central subunit of the protein translocation channel SecYEG. Consists of two halves formed by TMs 1-5 and 6-10. These two domains form a lateral gate at the front which open onto the bilayer between TMs 2 and 7, and are clamped together by SecE at the back. The channel is closed by both a pore ring composed of hydrophobic SecY resides and a short helix (helix 2A) on the extracellular side of the membrane which forms a plug. The plug probably moves laterally to allow the channel to open. The ring and the pore may move independently.</text>
</comment>
<feature type="transmembrane region" description="Helical" evidence="10">
    <location>
        <begin position="181"/>
        <end position="198"/>
    </location>
</feature>
<evidence type="ECO:0000256" key="9">
    <source>
        <dbReference type="ARBA" id="ARBA00039733"/>
    </source>
</evidence>
<dbReference type="GO" id="GO:0005886">
    <property type="term" value="C:plasma membrane"/>
    <property type="evidence" value="ECO:0007669"/>
    <property type="project" value="UniProtKB-SubCell"/>
</dbReference>
<keyword evidence="10" id="KW-1003">Cell membrane</keyword>
<evidence type="ECO:0000256" key="6">
    <source>
        <dbReference type="ARBA" id="ARBA00022989"/>
    </source>
</evidence>
<organism evidence="12 13">
    <name type="scientific">Zhongshania antarctica</name>
    <dbReference type="NCBI Taxonomy" id="641702"/>
    <lineage>
        <taxon>Bacteria</taxon>
        <taxon>Pseudomonadati</taxon>
        <taxon>Pseudomonadota</taxon>
        <taxon>Gammaproteobacteria</taxon>
        <taxon>Cellvibrionales</taxon>
        <taxon>Spongiibacteraceae</taxon>
        <taxon>Zhongshania</taxon>
    </lineage>
</organism>
<keyword evidence="13" id="KW-1185">Reference proteome</keyword>
<evidence type="ECO:0000256" key="1">
    <source>
        <dbReference type="ARBA" id="ARBA00004141"/>
    </source>
</evidence>
<comment type="subcellular location">
    <subcellularLocation>
        <location evidence="10">Cell membrane</location>
        <topology evidence="10">Multi-pass membrane protein</topology>
    </subcellularLocation>
    <subcellularLocation>
        <location evidence="1">Membrane</location>
        <topology evidence="1">Multi-pass membrane protein</topology>
    </subcellularLocation>
</comment>
<dbReference type="NCBIfam" id="TIGR00967">
    <property type="entry name" value="3a0501s007"/>
    <property type="match status" value="1"/>
</dbReference>
<evidence type="ECO:0000313" key="13">
    <source>
        <dbReference type="Proteomes" id="UP000536640"/>
    </source>
</evidence>
<protein>
    <recommendedName>
        <fullName evidence="9 10">Protein translocase subunit SecY</fullName>
    </recommendedName>
</protein>
<feature type="transmembrane region" description="Helical" evidence="10">
    <location>
        <begin position="118"/>
        <end position="139"/>
    </location>
</feature>
<dbReference type="Proteomes" id="UP000536640">
    <property type="component" value="Unassembled WGS sequence"/>
</dbReference>
<feature type="transmembrane region" description="Helical" evidence="10">
    <location>
        <begin position="365"/>
        <end position="387"/>
    </location>
</feature>
<dbReference type="Gene3D" id="1.10.3370.10">
    <property type="entry name" value="SecY subunit domain"/>
    <property type="match status" value="1"/>
</dbReference>
<dbReference type="PRINTS" id="PR00303">
    <property type="entry name" value="SECYTRNLCASE"/>
</dbReference>
<feature type="transmembrane region" description="Helical" evidence="10">
    <location>
        <begin position="151"/>
        <end position="169"/>
    </location>
</feature>
<sequence>MAKSSPLSAGSQSGVGELMARLRFLLLAIIVYRIGTHIPVPGINPDQLAALFNQNQGTVLGLFNMFSGGALERMSILALGIMPYISASIIMQLMSAVSPQLEALKKEGESGRRQISQYTRYLTVVLALLQAVGMTVGLANQGLAYSADFSFYFVAVVSLVTGAIFMMWLGEQLTERGVGNGISMLIFAGIVAGLPSAVGQSLEQARQGELNVLVLLAVLVLAVAVVYLVVFIERGQRRITVNYAKQQRGNKMYQAQSSHLPMKVNMAGVIPAIFASSILLFPASIAQWVGQSGEGMEWLQELALAIGPGQPLNIIMFTALIVFFCFFYTALMFNPNEVADNLKRSGAFLPGIRPGKQTANYIDGVLTRLTMFGSMYIAGVCLLPQFLVVMWNVPFYLGGTSLLIVVVVVMDFMAQVQSHLMSHQYDSVLKKANLKNYGGGVR</sequence>
<dbReference type="EMBL" id="JACHHW010000009">
    <property type="protein sequence ID" value="MBB5188796.1"/>
    <property type="molecule type" value="Genomic_DNA"/>
</dbReference>
<dbReference type="RefSeq" id="WP_184464437.1">
    <property type="nucleotide sequence ID" value="NZ_JACHHW010000009.1"/>
</dbReference>
<keyword evidence="4 10" id="KW-0812">Transmembrane</keyword>
<dbReference type="GO" id="GO:0043952">
    <property type="term" value="P:protein transport by the Sec complex"/>
    <property type="evidence" value="ECO:0007669"/>
    <property type="project" value="UniProtKB-UniRule"/>
</dbReference>
<dbReference type="PROSITE" id="PS00755">
    <property type="entry name" value="SECY_1"/>
    <property type="match status" value="1"/>
</dbReference>
<evidence type="ECO:0000256" key="4">
    <source>
        <dbReference type="ARBA" id="ARBA00022692"/>
    </source>
</evidence>
<keyword evidence="8 10" id="KW-0472">Membrane</keyword>
<dbReference type="InterPro" id="IPR023201">
    <property type="entry name" value="SecY_dom_sf"/>
</dbReference>
<comment type="subunit">
    <text evidence="10">Component of the Sec protein translocase complex. Heterotrimer consisting of SecY, SecE and SecG subunits. The heterotrimers can form oligomers, although 1 heterotrimer is thought to be able to translocate proteins. Interacts with the ribosome. Interacts with SecDF, and other proteins may be involved. Interacts with SecA.</text>
</comment>
<name>A0A840R8K9_9GAMM</name>
<evidence type="ECO:0000256" key="11">
    <source>
        <dbReference type="RuleBase" id="RU004349"/>
    </source>
</evidence>
<evidence type="ECO:0000256" key="8">
    <source>
        <dbReference type="ARBA" id="ARBA00023136"/>
    </source>
</evidence>
<dbReference type="AlphaFoldDB" id="A0A840R8K9"/>
<dbReference type="InterPro" id="IPR026593">
    <property type="entry name" value="SecY"/>
</dbReference>
<feature type="transmembrane region" description="Helical" evidence="10">
    <location>
        <begin position="314"/>
        <end position="334"/>
    </location>
</feature>
<accession>A0A840R8K9</accession>
<feature type="transmembrane region" description="Helical" evidence="10">
    <location>
        <begin position="393"/>
        <end position="414"/>
    </location>
</feature>
<feature type="transmembrane region" description="Helical" evidence="10">
    <location>
        <begin position="20"/>
        <end position="38"/>
    </location>
</feature>
<evidence type="ECO:0000256" key="2">
    <source>
        <dbReference type="ARBA" id="ARBA00005751"/>
    </source>
</evidence>
<evidence type="ECO:0000256" key="10">
    <source>
        <dbReference type="HAMAP-Rule" id="MF_01465"/>
    </source>
</evidence>
<feature type="transmembrane region" description="Helical" evidence="10">
    <location>
        <begin position="74"/>
        <end position="97"/>
    </location>
</feature>
<dbReference type="PANTHER" id="PTHR10906">
    <property type="entry name" value="SECY/SEC61-ALPHA FAMILY MEMBER"/>
    <property type="match status" value="1"/>
</dbReference>
<evidence type="ECO:0000256" key="3">
    <source>
        <dbReference type="ARBA" id="ARBA00022448"/>
    </source>
</evidence>
<gene>
    <name evidence="10" type="primary">secY</name>
    <name evidence="12" type="ORF">HNQ57_003087</name>
</gene>
<dbReference type="HAMAP" id="MF_01465">
    <property type="entry name" value="SecY"/>
    <property type="match status" value="1"/>
</dbReference>
<dbReference type="InterPro" id="IPR030659">
    <property type="entry name" value="SecY_CS"/>
</dbReference>
<dbReference type="SUPFAM" id="SSF103491">
    <property type="entry name" value="Preprotein translocase SecY subunit"/>
    <property type="match status" value="1"/>
</dbReference>
<evidence type="ECO:0000313" key="12">
    <source>
        <dbReference type="EMBL" id="MBB5188796.1"/>
    </source>
</evidence>
<evidence type="ECO:0000256" key="7">
    <source>
        <dbReference type="ARBA" id="ARBA00023010"/>
    </source>
</evidence>
<dbReference type="PIRSF" id="PIRSF004557">
    <property type="entry name" value="SecY"/>
    <property type="match status" value="1"/>
</dbReference>
<keyword evidence="7 10" id="KW-0811">Translocation</keyword>
<dbReference type="GO" id="GO:0065002">
    <property type="term" value="P:intracellular protein transmembrane transport"/>
    <property type="evidence" value="ECO:0007669"/>
    <property type="project" value="UniProtKB-UniRule"/>
</dbReference>
<comment type="caution">
    <text evidence="12">The sequence shown here is derived from an EMBL/GenBank/DDBJ whole genome shotgun (WGS) entry which is preliminary data.</text>
</comment>
<keyword evidence="5 10" id="KW-0653">Protein transport</keyword>
<dbReference type="FunFam" id="1.10.3370.10:FF:000001">
    <property type="entry name" value="Preprotein translocase subunit SecY"/>
    <property type="match status" value="1"/>
</dbReference>
<dbReference type="InterPro" id="IPR002208">
    <property type="entry name" value="SecY/SEC61-alpha"/>
</dbReference>
<dbReference type="GO" id="GO:0006605">
    <property type="term" value="P:protein targeting"/>
    <property type="evidence" value="ECO:0007669"/>
    <property type="project" value="UniProtKB-UniRule"/>
</dbReference>
<keyword evidence="3 10" id="KW-0813">Transport</keyword>
<proteinExistence type="inferred from homology"/>
<evidence type="ECO:0000256" key="5">
    <source>
        <dbReference type="ARBA" id="ARBA00022927"/>
    </source>
</evidence>
<feature type="transmembrane region" description="Helical" evidence="10">
    <location>
        <begin position="210"/>
        <end position="232"/>
    </location>
</feature>